<comment type="caution">
    <text evidence="1">The sequence shown here is derived from an EMBL/GenBank/DDBJ whole genome shotgun (WGS) entry which is preliminary data.</text>
</comment>
<dbReference type="AlphaFoldDB" id="A0A5J4VJG6"/>
<dbReference type="Proteomes" id="UP000324800">
    <property type="component" value="Unassembled WGS sequence"/>
</dbReference>
<sequence>MQARPQSSGQYLSFLMKHLQPEGCKLGLHAHPESRKSLEQLHGVIKSSPVQQTRETGQLGQSVSVQKHQSEIINGSESVEVHKGVHLQGVLILNNTFDDQHSCEGYPLFGSGFALYTQLESDQSAHVKQNKQSSLTLGSPFSRHLNADGNITLNSYPLLQEILPI</sequence>
<accession>A0A5J4VJG6</accession>
<protein>
    <submittedName>
        <fullName evidence="1">Uncharacterized protein</fullName>
    </submittedName>
</protein>
<proteinExistence type="predicted"/>
<dbReference type="EMBL" id="SNRW01006637">
    <property type="protein sequence ID" value="KAA6382701.1"/>
    <property type="molecule type" value="Genomic_DNA"/>
</dbReference>
<organism evidence="1 2">
    <name type="scientific">Streblomastix strix</name>
    <dbReference type="NCBI Taxonomy" id="222440"/>
    <lineage>
        <taxon>Eukaryota</taxon>
        <taxon>Metamonada</taxon>
        <taxon>Preaxostyla</taxon>
        <taxon>Oxymonadida</taxon>
        <taxon>Streblomastigidae</taxon>
        <taxon>Streblomastix</taxon>
    </lineage>
</organism>
<name>A0A5J4VJG6_9EUKA</name>
<gene>
    <name evidence="1" type="ORF">EZS28_021773</name>
</gene>
<evidence type="ECO:0000313" key="1">
    <source>
        <dbReference type="EMBL" id="KAA6382701.1"/>
    </source>
</evidence>
<evidence type="ECO:0000313" key="2">
    <source>
        <dbReference type="Proteomes" id="UP000324800"/>
    </source>
</evidence>
<reference evidence="1 2" key="1">
    <citation type="submission" date="2019-03" db="EMBL/GenBank/DDBJ databases">
        <title>Single cell metagenomics reveals metabolic interactions within the superorganism composed of flagellate Streblomastix strix and complex community of Bacteroidetes bacteria on its surface.</title>
        <authorList>
            <person name="Treitli S.C."/>
            <person name="Kolisko M."/>
            <person name="Husnik F."/>
            <person name="Keeling P."/>
            <person name="Hampl V."/>
        </authorList>
    </citation>
    <scope>NUCLEOTIDE SEQUENCE [LARGE SCALE GENOMIC DNA]</scope>
    <source>
        <strain evidence="1">ST1C</strain>
    </source>
</reference>